<reference evidence="11 12" key="1">
    <citation type="journal article" date="2015" name="Annu Rev Anim Biosci">
        <title>The Genome 10K Project: a way forward.</title>
        <authorList>
            <person name="Koepfli K.P."/>
            <person name="Paten B."/>
            <person name="O'Brien S.J."/>
            <person name="Koepfli K.P."/>
            <person name="Paten B."/>
            <person name="Antunes A."/>
            <person name="Belov K."/>
            <person name="Bustamante C."/>
            <person name="Castoe T.A."/>
            <person name="Clawson H."/>
            <person name="Crawford A.J."/>
            <person name="Diekhans M."/>
            <person name="Distel D."/>
            <person name="Durbin R."/>
            <person name="Earl D."/>
            <person name="Fujita M.K."/>
            <person name="Gamble T."/>
            <person name="Georges A."/>
            <person name="Gemmell N."/>
            <person name="Gilbert M.T."/>
            <person name="Graves J.M."/>
            <person name="Green R.E."/>
            <person name="Hickey G."/>
            <person name="Jarvis E.D."/>
            <person name="Johnson W."/>
            <person name="Komissarov A."/>
            <person name="Korf I."/>
            <person name="Kuhn R."/>
            <person name="Larkin D.M."/>
            <person name="Lewin H."/>
            <person name="Lopez J.V."/>
            <person name="Ma J."/>
            <person name="Marques-Bonet T."/>
            <person name="Miller W."/>
            <person name="Murphy R."/>
            <person name="Pevzner P."/>
            <person name="Shapiro B."/>
            <person name="Steiner C."/>
            <person name="Tamazian G."/>
            <person name="Venkatesh B."/>
            <person name="Wang J."/>
            <person name="Wayne R."/>
            <person name="Wiley E."/>
            <person name="Yang H."/>
            <person name="Zhang G."/>
            <person name="Haussler D."/>
            <person name="Ryder O."/>
            <person name="O'Brien S.J."/>
        </authorList>
    </citation>
    <scope>NUCLEOTIDE SEQUENCE</scope>
</reference>
<accession>A0A671FK93</accession>
<evidence type="ECO:0000256" key="4">
    <source>
        <dbReference type="ARBA" id="ARBA00022989"/>
    </source>
</evidence>
<dbReference type="GO" id="GO:0030672">
    <property type="term" value="C:synaptic vesicle membrane"/>
    <property type="evidence" value="ECO:0007669"/>
    <property type="project" value="TreeGrafter"/>
</dbReference>
<dbReference type="PROSITE" id="PS51225">
    <property type="entry name" value="MARVEL"/>
    <property type="match status" value="1"/>
</dbReference>
<evidence type="ECO:0000313" key="11">
    <source>
        <dbReference type="Ensembl" id="ENSRFEP00010025970.1"/>
    </source>
</evidence>
<dbReference type="InterPro" id="IPR001285">
    <property type="entry name" value="Synaptophysin/porin"/>
</dbReference>
<reference evidence="12" key="3">
    <citation type="submission" date="2018-12" db="EMBL/GenBank/DDBJ databases">
        <title>G10K-VGP greater horseshoe bat female genome, primary haplotype.</title>
        <authorList>
            <person name="Teeling E."/>
            <person name="Myers G."/>
            <person name="Vernes S."/>
            <person name="Pippel M."/>
            <person name="Winkler S."/>
            <person name="Fedrigo O."/>
            <person name="Rhie A."/>
            <person name="Koren S."/>
            <person name="Phillippy A."/>
            <person name="Lewin H."/>
            <person name="Damas J."/>
            <person name="Howe K."/>
            <person name="Mountcastle J."/>
            <person name="Jarvis E.D."/>
        </authorList>
    </citation>
    <scope>NUCLEOTIDE SEQUENCE [LARGE SCALE GENOMIC DNA]</scope>
</reference>
<gene>
    <name evidence="11" type="primary">SYPL1</name>
</gene>
<proteinExistence type="inferred from homology"/>
<feature type="transmembrane region" description="Helical" evidence="9">
    <location>
        <begin position="231"/>
        <end position="252"/>
    </location>
</feature>
<dbReference type="Pfam" id="PF01284">
    <property type="entry name" value="MARVEL"/>
    <property type="match status" value="1"/>
</dbReference>
<evidence type="ECO:0000259" key="10">
    <source>
        <dbReference type="PROSITE" id="PS51225"/>
    </source>
</evidence>
<dbReference type="AlphaFoldDB" id="A0A671FK93"/>
<evidence type="ECO:0000256" key="2">
    <source>
        <dbReference type="ARBA" id="ARBA00006476"/>
    </source>
</evidence>
<dbReference type="GeneTree" id="ENSGT01030000234637"/>
<dbReference type="InterPro" id="IPR008253">
    <property type="entry name" value="Marvel"/>
</dbReference>
<feature type="transmembrane region" description="Helical" evidence="9">
    <location>
        <begin position="197"/>
        <end position="219"/>
    </location>
</feature>
<dbReference type="InParanoid" id="A0A671FK93"/>
<keyword evidence="3 7" id="KW-0812">Transmembrane</keyword>
<feature type="domain" description="MARVEL" evidence="10">
    <location>
        <begin position="108"/>
        <end position="316"/>
    </location>
</feature>
<dbReference type="GO" id="GO:0030141">
    <property type="term" value="C:secretory granule"/>
    <property type="evidence" value="ECO:0007669"/>
    <property type="project" value="Ensembl"/>
</dbReference>
<dbReference type="PANTHER" id="PTHR10306">
    <property type="entry name" value="SYNAPTOPHYSIN"/>
    <property type="match status" value="1"/>
</dbReference>
<feature type="region of interest" description="Disordered" evidence="8">
    <location>
        <begin position="318"/>
        <end position="338"/>
    </location>
</feature>
<evidence type="ECO:0000256" key="1">
    <source>
        <dbReference type="ARBA" id="ARBA00004141"/>
    </source>
</evidence>
<comment type="subcellular location">
    <subcellularLocation>
        <location evidence="1">Membrane</location>
        <topology evidence="1">Multi-pass membrane protein</topology>
    </subcellularLocation>
</comment>
<reference evidence="11 12" key="2">
    <citation type="journal article" date="2018" name="Annu Rev Anim Biosci">
        <title>Bat Biology, Genomes, and the Bat1K Project: To Generate Chromosome-Level Genomes for All Living Bat Species.</title>
        <authorList>
            <person name="Teeling E.C."/>
            <person name="Vernes S.C."/>
            <person name="Davalos L.M."/>
            <person name="Ray D.A."/>
            <person name="Gilbert M.T.P."/>
            <person name="Myers E."/>
        </authorList>
    </citation>
    <scope>NUCLEOTIDE SEQUENCE</scope>
</reference>
<name>A0A671FK93_RHIFE</name>
<evidence type="ECO:0000256" key="9">
    <source>
        <dbReference type="SAM" id="Phobius"/>
    </source>
</evidence>
<feature type="transmembrane region" description="Helical" evidence="9">
    <location>
        <begin position="290"/>
        <end position="312"/>
    </location>
</feature>
<dbReference type="PRINTS" id="PR00220">
    <property type="entry name" value="SYNAPTOPHYSN"/>
</dbReference>
<keyword evidence="4 9" id="KW-1133">Transmembrane helix</keyword>
<keyword evidence="5 7" id="KW-0472">Membrane</keyword>
<feature type="compositionally biased region" description="Polar residues" evidence="8">
    <location>
        <begin position="318"/>
        <end position="331"/>
    </location>
</feature>
<dbReference type="OMA" id="HLVEQCP"/>
<organism evidence="11 12">
    <name type="scientific">Rhinolophus ferrumequinum</name>
    <name type="common">Greater horseshoe bat</name>
    <dbReference type="NCBI Taxonomy" id="59479"/>
    <lineage>
        <taxon>Eukaryota</taxon>
        <taxon>Metazoa</taxon>
        <taxon>Chordata</taxon>
        <taxon>Craniata</taxon>
        <taxon>Vertebrata</taxon>
        <taxon>Euteleostomi</taxon>
        <taxon>Mammalia</taxon>
        <taxon>Eutheria</taxon>
        <taxon>Laurasiatheria</taxon>
        <taxon>Chiroptera</taxon>
        <taxon>Yinpterochiroptera</taxon>
        <taxon>Rhinolophoidea</taxon>
        <taxon>Rhinolophidae</taxon>
        <taxon>Rhinolophinae</taxon>
        <taxon>Rhinolophus</taxon>
    </lineage>
</organism>
<dbReference type="PANTHER" id="PTHR10306:SF9">
    <property type="entry name" value="SYNAPTOPHYSIN-LIKE PROTEIN 1"/>
    <property type="match status" value="1"/>
</dbReference>
<evidence type="ECO:0000256" key="5">
    <source>
        <dbReference type="ARBA" id="ARBA00023136"/>
    </source>
</evidence>
<dbReference type="FunCoup" id="A0A671FK93">
    <property type="interactions" value="1168"/>
</dbReference>
<evidence type="ECO:0000256" key="7">
    <source>
        <dbReference type="PROSITE-ProRule" id="PRU00581"/>
    </source>
</evidence>
<evidence type="ECO:0000256" key="8">
    <source>
        <dbReference type="SAM" id="MobiDB-lite"/>
    </source>
</evidence>
<comment type="similarity">
    <text evidence="2">Belongs to the synaptophysin/synaptobrevin family.</text>
</comment>
<dbReference type="Ensembl" id="ENSRFET00010028221.1">
    <property type="protein sequence ID" value="ENSRFEP00010025970.1"/>
    <property type="gene ID" value="ENSRFEG00010017270.1"/>
</dbReference>
<reference evidence="11" key="4">
    <citation type="submission" date="2025-08" db="UniProtKB">
        <authorList>
            <consortium name="Ensembl"/>
        </authorList>
    </citation>
    <scope>IDENTIFICATION</scope>
</reference>
<sequence>MYICFARGLAVLARCGLGSLLPFPPPVHPSPPVAAPFRLRPNAWAGGSTAAAPPRGLRDPPPEARPSCPSTPLGCTVSSVPLLLRPAVLIVSPSFPQRMSSFQLNLNPLKEPLGFIKVLEWIASIFAFATCGGFKGKTEILVGCPKESHDNKTITASFGYPFRLNEASFKALPDVNVCGIDWKTQVLIGDYSSSAQFYVTFAVFIFLYCIAALLLYVGYTNLYRDSRKLTMVDFVVTLVATFLWLVSTSAWAKALTDIKVATGHNIIQELTPCKHGVTCSFGSVTSMGSLNVSVIFGFLNMILWGGNAWFVYKETSLHSPSNTSASHTQGGISPPTGM</sequence>
<keyword evidence="6" id="KW-0325">Glycoprotein</keyword>
<dbReference type="Proteomes" id="UP000472240">
    <property type="component" value="Chromosome 20"/>
</dbReference>
<reference evidence="11" key="5">
    <citation type="submission" date="2025-09" db="UniProtKB">
        <authorList>
            <consortium name="Ensembl"/>
        </authorList>
    </citation>
    <scope>IDENTIFICATION</scope>
</reference>
<evidence type="ECO:0000256" key="3">
    <source>
        <dbReference type="ARBA" id="ARBA00022692"/>
    </source>
</evidence>
<evidence type="ECO:0000256" key="6">
    <source>
        <dbReference type="ARBA" id="ARBA00023180"/>
    </source>
</evidence>
<evidence type="ECO:0000313" key="12">
    <source>
        <dbReference type="Proteomes" id="UP000472240"/>
    </source>
</evidence>
<protein>
    <submittedName>
        <fullName evidence="11">Synaptophysin like 1</fullName>
    </submittedName>
</protein>
<feature type="region of interest" description="Disordered" evidence="8">
    <location>
        <begin position="46"/>
        <end position="69"/>
    </location>
</feature>
<keyword evidence="12" id="KW-1185">Reference proteome</keyword>